<gene>
    <name evidence="4" type="ORF">B0J11DRAFT_269691</name>
</gene>
<evidence type="ECO:0000256" key="2">
    <source>
        <dbReference type="RuleBase" id="RU361163"/>
    </source>
</evidence>
<organism evidence="4 5">
    <name type="scientific">Dendryphion nanum</name>
    <dbReference type="NCBI Taxonomy" id="256645"/>
    <lineage>
        <taxon>Eukaryota</taxon>
        <taxon>Fungi</taxon>
        <taxon>Dikarya</taxon>
        <taxon>Ascomycota</taxon>
        <taxon>Pezizomycotina</taxon>
        <taxon>Dothideomycetes</taxon>
        <taxon>Pleosporomycetidae</taxon>
        <taxon>Pleosporales</taxon>
        <taxon>Torulaceae</taxon>
        <taxon>Dendryphion</taxon>
    </lineage>
</organism>
<comment type="similarity">
    <text evidence="1 2">Belongs to the glycosyl hydrolase 12 (cellulase H) family.</text>
</comment>
<dbReference type="GO" id="GO:0008810">
    <property type="term" value="F:cellulase activity"/>
    <property type="evidence" value="ECO:0007669"/>
    <property type="project" value="InterPro"/>
</dbReference>
<evidence type="ECO:0000313" key="4">
    <source>
        <dbReference type="EMBL" id="KAH7128379.1"/>
    </source>
</evidence>
<dbReference type="EMBL" id="JAGMWT010000005">
    <property type="protein sequence ID" value="KAH7128379.1"/>
    <property type="molecule type" value="Genomic_DNA"/>
</dbReference>
<dbReference type="Proteomes" id="UP000700596">
    <property type="component" value="Unassembled WGS sequence"/>
</dbReference>
<dbReference type="Pfam" id="PF01670">
    <property type="entry name" value="Glyco_hydro_12"/>
    <property type="match status" value="1"/>
</dbReference>
<feature type="chain" id="PRO_5040212187" evidence="3">
    <location>
        <begin position="19"/>
        <end position="245"/>
    </location>
</feature>
<keyword evidence="2" id="KW-0326">Glycosidase</keyword>
<keyword evidence="2" id="KW-0119">Carbohydrate metabolism</keyword>
<evidence type="ECO:0000256" key="3">
    <source>
        <dbReference type="SAM" id="SignalP"/>
    </source>
</evidence>
<accession>A0A9P9DXT6</accession>
<feature type="signal peptide" evidence="3">
    <location>
        <begin position="1"/>
        <end position="18"/>
    </location>
</feature>
<name>A0A9P9DXT6_9PLEO</name>
<dbReference type="InterPro" id="IPR013320">
    <property type="entry name" value="ConA-like_dom_sf"/>
</dbReference>
<reference evidence="4" key="1">
    <citation type="journal article" date="2021" name="Nat. Commun.">
        <title>Genetic determinants of endophytism in the Arabidopsis root mycobiome.</title>
        <authorList>
            <person name="Mesny F."/>
            <person name="Miyauchi S."/>
            <person name="Thiergart T."/>
            <person name="Pickel B."/>
            <person name="Atanasova L."/>
            <person name="Karlsson M."/>
            <person name="Huettel B."/>
            <person name="Barry K.W."/>
            <person name="Haridas S."/>
            <person name="Chen C."/>
            <person name="Bauer D."/>
            <person name="Andreopoulos W."/>
            <person name="Pangilinan J."/>
            <person name="LaButti K."/>
            <person name="Riley R."/>
            <person name="Lipzen A."/>
            <person name="Clum A."/>
            <person name="Drula E."/>
            <person name="Henrissat B."/>
            <person name="Kohler A."/>
            <person name="Grigoriev I.V."/>
            <person name="Martin F.M."/>
            <person name="Hacquard S."/>
        </authorList>
    </citation>
    <scope>NUCLEOTIDE SEQUENCE</scope>
    <source>
        <strain evidence="4">MPI-CAGE-CH-0243</strain>
    </source>
</reference>
<dbReference type="Gene3D" id="2.60.120.180">
    <property type="match status" value="1"/>
</dbReference>
<dbReference type="AlphaFoldDB" id="A0A9P9DXT6"/>
<dbReference type="OrthoDB" id="95118at2759"/>
<keyword evidence="3" id="KW-0732">Signal</keyword>
<evidence type="ECO:0000256" key="1">
    <source>
        <dbReference type="ARBA" id="ARBA00005519"/>
    </source>
</evidence>
<comment type="caution">
    <text evidence="4">The sequence shown here is derived from an EMBL/GenBank/DDBJ whole genome shotgun (WGS) entry which is preliminary data.</text>
</comment>
<protein>
    <submittedName>
        <fullName evidence="4">Concanavalin A-like lectin/glucanase domain-containing protein</fullName>
    </submittedName>
</protein>
<dbReference type="PANTHER" id="PTHR34002">
    <property type="entry name" value="BLR1656 PROTEIN"/>
    <property type="match status" value="1"/>
</dbReference>
<keyword evidence="2" id="KW-0624">Polysaccharide degradation</keyword>
<dbReference type="GO" id="GO:0000272">
    <property type="term" value="P:polysaccharide catabolic process"/>
    <property type="evidence" value="ECO:0007669"/>
    <property type="project" value="UniProtKB-KW"/>
</dbReference>
<proteinExistence type="inferred from homology"/>
<dbReference type="SUPFAM" id="SSF49899">
    <property type="entry name" value="Concanavalin A-like lectins/glucanases"/>
    <property type="match status" value="1"/>
</dbReference>
<sequence length="245" mass="26006">MKLSTLLSLAGTASIAVAAPAPIERRADMCGQWDSTVSGVYTLYNNLWGRDDATSGSQCTTLDSVSGSTIKWHAKWTWVGGPGHVKSYPNVVTKFTQKALSAVSSLKSEWAWTYTGNGVIANVAYDLFTSSQANGNPENEIMIWLSALGGAGPISSTGAPIATVTLAGKSWKLYKGMNRQMVVYSFVASSAVKSFNGDVNEFVKYLTSKQGLNAAQILTSIGAGTEPFEGSNAVFTTTKYTLSVK</sequence>
<evidence type="ECO:0000313" key="5">
    <source>
        <dbReference type="Proteomes" id="UP000700596"/>
    </source>
</evidence>
<dbReference type="PANTHER" id="PTHR34002:SF9">
    <property type="entry name" value="XYLOGLUCAN-SPECIFIC ENDO-BETA-1,4-GLUCANASE A"/>
    <property type="match status" value="1"/>
</dbReference>
<keyword evidence="5" id="KW-1185">Reference proteome</keyword>
<dbReference type="InterPro" id="IPR013319">
    <property type="entry name" value="GH11/12"/>
</dbReference>
<dbReference type="InterPro" id="IPR002594">
    <property type="entry name" value="GH12"/>
</dbReference>
<keyword evidence="2" id="KW-0378">Hydrolase</keyword>